<feature type="compositionally biased region" description="Basic and acidic residues" evidence="4">
    <location>
        <begin position="625"/>
        <end position="636"/>
    </location>
</feature>
<keyword evidence="1" id="KW-0677">Repeat</keyword>
<dbReference type="SMART" id="SM00360">
    <property type="entry name" value="RRM"/>
    <property type="match status" value="5"/>
</dbReference>
<organism evidence="6 7">
    <name type="scientific">Plakobranchus ocellatus</name>
    <dbReference type="NCBI Taxonomy" id="259542"/>
    <lineage>
        <taxon>Eukaryota</taxon>
        <taxon>Metazoa</taxon>
        <taxon>Spiralia</taxon>
        <taxon>Lophotrochozoa</taxon>
        <taxon>Mollusca</taxon>
        <taxon>Gastropoda</taxon>
        <taxon>Heterobranchia</taxon>
        <taxon>Euthyneura</taxon>
        <taxon>Panpulmonata</taxon>
        <taxon>Sacoglossa</taxon>
        <taxon>Placobranchoidea</taxon>
        <taxon>Plakobranchidae</taxon>
        <taxon>Plakobranchus</taxon>
    </lineage>
</organism>
<evidence type="ECO:0000256" key="2">
    <source>
        <dbReference type="ARBA" id="ARBA00022884"/>
    </source>
</evidence>
<evidence type="ECO:0000256" key="3">
    <source>
        <dbReference type="PROSITE-ProRule" id="PRU00176"/>
    </source>
</evidence>
<dbReference type="Pfam" id="PF00076">
    <property type="entry name" value="RRM_1"/>
    <property type="match status" value="5"/>
</dbReference>
<dbReference type="GO" id="GO:0003723">
    <property type="term" value="F:RNA binding"/>
    <property type="evidence" value="ECO:0007669"/>
    <property type="project" value="UniProtKB-UniRule"/>
</dbReference>
<feature type="compositionally biased region" description="Polar residues" evidence="4">
    <location>
        <begin position="695"/>
        <end position="708"/>
    </location>
</feature>
<evidence type="ECO:0000256" key="4">
    <source>
        <dbReference type="SAM" id="MobiDB-lite"/>
    </source>
</evidence>
<dbReference type="EMBL" id="BLXT01000976">
    <property type="protein sequence ID" value="GFN82123.1"/>
    <property type="molecule type" value="Genomic_DNA"/>
</dbReference>
<dbReference type="SUPFAM" id="SSF54928">
    <property type="entry name" value="RNA-binding domain, RBD"/>
    <property type="match status" value="3"/>
</dbReference>
<dbReference type="PANTHER" id="PTHR24012">
    <property type="entry name" value="RNA BINDING PROTEIN"/>
    <property type="match status" value="1"/>
</dbReference>
<dbReference type="InterPro" id="IPR035979">
    <property type="entry name" value="RBD_domain_sf"/>
</dbReference>
<feature type="region of interest" description="Disordered" evidence="4">
    <location>
        <begin position="524"/>
        <end position="638"/>
    </location>
</feature>
<dbReference type="Gene3D" id="3.30.70.330">
    <property type="match status" value="5"/>
</dbReference>
<protein>
    <submittedName>
        <fullName evidence="6">Polyadenylate-binding protein</fullName>
    </submittedName>
</protein>
<comment type="caution">
    <text evidence="6">The sequence shown here is derived from an EMBL/GenBank/DDBJ whole genome shotgun (WGS) entry which is preliminary data.</text>
</comment>
<feature type="compositionally biased region" description="Basic residues" evidence="4">
    <location>
        <begin position="534"/>
        <end position="544"/>
    </location>
</feature>
<accession>A0AAV3YGJ1</accession>
<evidence type="ECO:0000313" key="6">
    <source>
        <dbReference type="EMBL" id="GFN82123.1"/>
    </source>
</evidence>
<feature type="compositionally biased region" description="Polar residues" evidence="4">
    <location>
        <begin position="569"/>
        <end position="578"/>
    </location>
</feature>
<feature type="domain" description="RRM" evidence="5">
    <location>
        <begin position="194"/>
        <end position="271"/>
    </location>
</feature>
<gene>
    <name evidence="6" type="ORF">PoB_000862900</name>
</gene>
<feature type="compositionally biased region" description="Basic and acidic residues" evidence="4">
    <location>
        <begin position="549"/>
        <end position="560"/>
    </location>
</feature>
<reference evidence="6 7" key="1">
    <citation type="journal article" date="2021" name="Elife">
        <title>Chloroplast acquisition without the gene transfer in kleptoplastic sea slugs, Plakobranchus ocellatus.</title>
        <authorList>
            <person name="Maeda T."/>
            <person name="Takahashi S."/>
            <person name="Yoshida T."/>
            <person name="Shimamura S."/>
            <person name="Takaki Y."/>
            <person name="Nagai Y."/>
            <person name="Toyoda A."/>
            <person name="Suzuki Y."/>
            <person name="Arimoto A."/>
            <person name="Ishii H."/>
            <person name="Satoh N."/>
            <person name="Nishiyama T."/>
            <person name="Hasebe M."/>
            <person name="Maruyama T."/>
            <person name="Minagawa J."/>
            <person name="Obokata J."/>
            <person name="Shigenobu S."/>
        </authorList>
    </citation>
    <scope>NUCLEOTIDE SEQUENCE [LARGE SCALE GENOMIC DNA]</scope>
</reference>
<dbReference type="CDD" id="cd00590">
    <property type="entry name" value="RRM_SF"/>
    <property type="match status" value="2"/>
</dbReference>
<name>A0AAV3YGJ1_9GAST</name>
<feature type="compositionally biased region" description="Basic and acidic residues" evidence="4">
    <location>
        <begin position="294"/>
        <end position="317"/>
    </location>
</feature>
<feature type="compositionally biased region" description="Basic and acidic residues" evidence="4">
    <location>
        <begin position="760"/>
        <end position="769"/>
    </location>
</feature>
<proteinExistence type="predicted"/>
<feature type="region of interest" description="Disordered" evidence="4">
    <location>
        <begin position="722"/>
        <end position="769"/>
    </location>
</feature>
<evidence type="ECO:0000259" key="5">
    <source>
        <dbReference type="PROSITE" id="PS50102"/>
    </source>
</evidence>
<keyword evidence="7" id="KW-1185">Reference proteome</keyword>
<dbReference type="SMART" id="SM00361">
    <property type="entry name" value="RRM_1"/>
    <property type="match status" value="3"/>
</dbReference>
<dbReference type="AlphaFoldDB" id="A0AAV3YGJ1"/>
<feature type="domain" description="RRM" evidence="5">
    <location>
        <begin position="320"/>
        <end position="399"/>
    </location>
</feature>
<keyword evidence="2 3" id="KW-0694">RNA-binding</keyword>
<feature type="region of interest" description="Disordered" evidence="4">
    <location>
        <begin position="289"/>
        <end position="317"/>
    </location>
</feature>
<feature type="domain" description="RRM" evidence="5">
    <location>
        <begin position="110"/>
        <end position="186"/>
    </location>
</feature>
<dbReference type="InterPro" id="IPR003954">
    <property type="entry name" value="RRM_euk-type"/>
</dbReference>
<sequence>MAVRKKESEEAMDKNCTVYVNNFGDNLNDKSLHELFSTSGHVVSAKVKTTPLGQSLGYGFVTYRSRTEASAAIKALNNHTVGDRNIYVNFYQTRDERSIVLATHHMMEGTNLQVQNLHESIDDLQLEELFQYFGTITSAKVMTKKNKSLGYGFVCYTSRESAQKAIDQMNNQTIHGNVLSVKVHVKKKSRQKGNNLRVDNLDPRVDDVLLKREFQKFGTITSAKVMTYAKGNSKGYGYVCFSSPEEAKSALRNMHNKWLGQKPLTVTIDESKNDGEKSMFCGSIGRTASESSEELEHMHYMSKSRSESESSEESNVKKDNSILIRNLDTWMTNKSLVALFSQFGTIINTQILEKDNDLRPCAIVTFTSREEAERAIWEMDHVPVGARDKYFLEVELYDSDQERVTRPDLDEDSLTSEDEDVEPKNNLYIKKLHPEINDGELRQAFSPYGTVCSAMVVKSRGKSKQFGYVSFRTIREAKYAKEEMHKRPLRGIPLFVTYHQSKEERQEFLHQRLLQRLEGLAEKGIGDRTSSQRQRARSQSRRRYYSGDQHSRTRENESRAAAKPLIKSQLVSTRSKSQPRFYRPVQSSMRAMDDEHLTDRNAVKAKSSQKKGYQVASKKTMKKSKGCEGNDDRNGDENEEYNAFEVSSLDPAEMKETSQTKYVQSGPFYGRFQKLDVPPSLSKMKPQTEFKSKESSATQKRASRPTIGQNLRKQFAMKKSQIDAHPTKQEEEESLVVPSSTGSLKAASEIKAENPNARKSLSEQMHETHNKQVHDVLHRNSADRIAVTFMESLRCSILRPPSSSAELMVHSAALS</sequence>
<dbReference type="InterPro" id="IPR012677">
    <property type="entry name" value="Nucleotide-bd_a/b_plait_sf"/>
</dbReference>
<feature type="domain" description="RRM" evidence="5">
    <location>
        <begin position="425"/>
        <end position="501"/>
    </location>
</feature>
<evidence type="ECO:0000256" key="1">
    <source>
        <dbReference type="ARBA" id="ARBA00022737"/>
    </source>
</evidence>
<dbReference type="InterPro" id="IPR000504">
    <property type="entry name" value="RRM_dom"/>
</dbReference>
<evidence type="ECO:0000313" key="7">
    <source>
        <dbReference type="Proteomes" id="UP000735302"/>
    </source>
</evidence>
<feature type="region of interest" description="Disordered" evidence="4">
    <location>
        <begin position="674"/>
        <end position="708"/>
    </location>
</feature>
<dbReference type="PROSITE" id="PS50102">
    <property type="entry name" value="RRM"/>
    <property type="match status" value="5"/>
</dbReference>
<feature type="domain" description="RRM" evidence="5">
    <location>
        <begin position="16"/>
        <end position="93"/>
    </location>
</feature>
<dbReference type="Proteomes" id="UP000735302">
    <property type="component" value="Unassembled WGS sequence"/>
</dbReference>
<feature type="compositionally biased region" description="Basic and acidic residues" evidence="4">
    <location>
        <begin position="591"/>
        <end position="602"/>
    </location>
</feature>